<dbReference type="Pfam" id="PF02023">
    <property type="entry name" value="SCAN"/>
    <property type="match status" value="1"/>
</dbReference>
<dbReference type="SUPFAM" id="SSF109640">
    <property type="entry name" value="KRAB domain (Kruppel-associated box)"/>
    <property type="match status" value="1"/>
</dbReference>
<evidence type="ECO:0000256" key="2">
    <source>
        <dbReference type="ARBA" id="ARBA00004123"/>
    </source>
</evidence>
<feature type="domain" description="C2H2-type" evidence="14">
    <location>
        <begin position="365"/>
        <end position="392"/>
    </location>
</feature>
<proteinExistence type="inferred from homology"/>
<evidence type="ECO:0000313" key="18">
    <source>
        <dbReference type="Proteomes" id="UP000694404"/>
    </source>
</evidence>
<feature type="domain" description="C2H2-type" evidence="14">
    <location>
        <begin position="309"/>
        <end position="336"/>
    </location>
</feature>
<evidence type="ECO:0000256" key="8">
    <source>
        <dbReference type="ARBA" id="ARBA00023015"/>
    </source>
</evidence>
<feature type="region of interest" description="Disordered" evidence="13">
    <location>
        <begin position="272"/>
        <end position="307"/>
    </location>
</feature>
<dbReference type="InterPro" id="IPR003309">
    <property type="entry name" value="SCAN_dom"/>
</dbReference>
<accession>A0A8C0ILR7</accession>
<dbReference type="GO" id="GO:0003677">
    <property type="term" value="F:DNA binding"/>
    <property type="evidence" value="ECO:0007669"/>
    <property type="project" value="UniProtKB-KW"/>
</dbReference>
<feature type="domain" description="C2H2-type" evidence="14">
    <location>
        <begin position="421"/>
        <end position="448"/>
    </location>
</feature>
<evidence type="ECO:0000256" key="4">
    <source>
        <dbReference type="ARBA" id="ARBA00022723"/>
    </source>
</evidence>
<protein>
    <submittedName>
        <fullName evidence="17">Uncharacterized protein</fullName>
    </submittedName>
</protein>
<dbReference type="InterPro" id="IPR036236">
    <property type="entry name" value="Znf_C2H2_sf"/>
</dbReference>
<dbReference type="CDD" id="cd07765">
    <property type="entry name" value="KRAB_A-box"/>
    <property type="match status" value="1"/>
</dbReference>
<dbReference type="GO" id="GO:0006355">
    <property type="term" value="P:regulation of DNA-templated transcription"/>
    <property type="evidence" value="ECO:0007669"/>
    <property type="project" value="InterPro"/>
</dbReference>
<dbReference type="Gene3D" id="3.30.160.60">
    <property type="entry name" value="Classic Zinc Finger"/>
    <property type="match status" value="8"/>
</dbReference>
<dbReference type="Pfam" id="PF00096">
    <property type="entry name" value="zf-C2H2"/>
    <property type="match status" value="6"/>
</dbReference>
<dbReference type="PROSITE" id="PS50805">
    <property type="entry name" value="KRAB"/>
    <property type="match status" value="1"/>
</dbReference>
<keyword evidence="11" id="KW-0539">Nucleus</keyword>
<evidence type="ECO:0000256" key="3">
    <source>
        <dbReference type="ARBA" id="ARBA00006991"/>
    </source>
</evidence>
<dbReference type="FunFam" id="3.30.160.60:FF:002107">
    <property type="entry name" value="Zinc finger protein 484"/>
    <property type="match status" value="1"/>
</dbReference>
<keyword evidence="6 12" id="KW-0863">Zinc-finger</keyword>
<evidence type="ECO:0000256" key="7">
    <source>
        <dbReference type="ARBA" id="ARBA00022833"/>
    </source>
</evidence>
<evidence type="ECO:0000256" key="5">
    <source>
        <dbReference type="ARBA" id="ARBA00022737"/>
    </source>
</evidence>
<reference evidence="17" key="1">
    <citation type="submission" date="2025-08" db="UniProtKB">
        <authorList>
            <consortium name="Ensembl"/>
        </authorList>
    </citation>
    <scope>IDENTIFICATION</scope>
</reference>
<evidence type="ECO:0000259" key="16">
    <source>
        <dbReference type="PROSITE" id="PS50805"/>
    </source>
</evidence>
<feature type="region of interest" description="Disordered" evidence="13">
    <location>
        <begin position="114"/>
        <end position="135"/>
    </location>
</feature>
<dbReference type="SMART" id="SM00431">
    <property type="entry name" value="SCAN"/>
    <property type="match status" value="1"/>
</dbReference>
<dbReference type="AlphaFoldDB" id="A0A8C0ILR7"/>
<dbReference type="PROSITE" id="PS50157">
    <property type="entry name" value="ZINC_FINGER_C2H2_2"/>
    <property type="match status" value="8"/>
</dbReference>
<dbReference type="GO" id="GO:0005634">
    <property type="term" value="C:nucleus"/>
    <property type="evidence" value="ECO:0007669"/>
    <property type="project" value="UniProtKB-SubCell"/>
</dbReference>
<keyword evidence="7" id="KW-0862">Zinc</keyword>
<keyword evidence="5" id="KW-0677">Repeat</keyword>
<dbReference type="PROSITE" id="PS50804">
    <property type="entry name" value="SCAN_BOX"/>
    <property type="match status" value="1"/>
</dbReference>
<feature type="domain" description="C2H2-type" evidence="14">
    <location>
        <begin position="393"/>
        <end position="420"/>
    </location>
</feature>
<keyword evidence="10" id="KW-0804">Transcription</keyword>
<dbReference type="GeneTree" id="ENSGT01150000286944"/>
<dbReference type="InterPro" id="IPR013087">
    <property type="entry name" value="Znf_C2H2_type"/>
</dbReference>
<feature type="domain" description="KRAB" evidence="16">
    <location>
        <begin position="160"/>
        <end position="236"/>
    </location>
</feature>
<evidence type="ECO:0000259" key="15">
    <source>
        <dbReference type="PROSITE" id="PS50804"/>
    </source>
</evidence>
<dbReference type="Ensembl" id="ENSCABT00000005972.1">
    <property type="protein sequence ID" value="ENSCABP00000005489.1"/>
    <property type="gene ID" value="ENSCABG00000004135.1"/>
</dbReference>
<dbReference type="FunFam" id="3.30.160.60:FF:000135">
    <property type="entry name" value="Zinc finger protein 358"/>
    <property type="match status" value="1"/>
</dbReference>
<dbReference type="SUPFAM" id="SSF47353">
    <property type="entry name" value="Retrovirus capsid dimerization domain-like"/>
    <property type="match status" value="1"/>
</dbReference>
<dbReference type="FunFam" id="3.30.160.60:FF:001270">
    <property type="entry name" value="zinc finger protein 583 isoform X1"/>
    <property type="match status" value="1"/>
</dbReference>
<organism evidence="17 18">
    <name type="scientific">Chelonoidis abingdonii</name>
    <name type="common">Abingdon island giant tortoise</name>
    <name type="synonym">Testudo abingdonii</name>
    <dbReference type="NCBI Taxonomy" id="106734"/>
    <lineage>
        <taxon>Eukaryota</taxon>
        <taxon>Metazoa</taxon>
        <taxon>Chordata</taxon>
        <taxon>Craniata</taxon>
        <taxon>Vertebrata</taxon>
        <taxon>Euteleostomi</taxon>
        <taxon>Archelosauria</taxon>
        <taxon>Testudinata</taxon>
        <taxon>Testudines</taxon>
        <taxon>Cryptodira</taxon>
        <taxon>Durocryptodira</taxon>
        <taxon>Testudinoidea</taxon>
        <taxon>Testudinidae</taxon>
        <taxon>Chelonoidis</taxon>
    </lineage>
</organism>
<dbReference type="InterPro" id="IPR038269">
    <property type="entry name" value="SCAN_sf"/>
</dbReference>
<evidence type="ECO:0000256" key="1">
    <source>
        <dbReference type="ARBA" id="ARBA00003767"/>
    </source>
</evidence>
<dbReference type="Gene3D" id="1.10.4020.10">
    <property type="entry name" value="DNA breaking-rejoining enzymes"/>
    <property type="match status" value="1"/>
</dbReference>
<dbReference type="Gene3D" id="6.10.140.140">
    <property type="match status" value="1"/>
</dbReference>
<evidence type="ECO:0000256" key="10">
    <source>
        <dbReference type="ARBA" id="ARBA00023163"/>
    </source>
</evidence>
<sequence>MSFWATLLAPYLMGQAQMAYHNLDPREALEYPRGKAAILDLTGISPETYRQHLHKEQYPPGARPRAVAQRVQDLCWRWLEPEGLTGPQVAEMVALEQFTQILPAGGKHGCNATNQQPSTRMTEEHPDIPCESSEGMEGQGGLIHHLLVLSVGPLLFQGPVTFEEVALYFTREEWALLDSAQRALYRDVMQENYENVTSLGKDSCPLKITHTQAFLNIRESTQGRGPMNAVSVGKASLAVQAFLNIESTRERPYECRECRKCFTDSSTLSEHQRIHTGERPYEYSEREKSFTSSSGLSKHQRIHTGERPYECSERGKCFTSSSALSQHKRNHTGERPYECSECGKSFTSSSGLYQHQRIHTGERPYECSECGKSFTSSSGLSKHQRIHTGERPYECCECRKCFTDSSTLSQHQVIHTGERPYECSECGEKFNHRSVLIRHQRIHTGERPYECCECGRTFSRSSHLIRHQRIHTGQRP</sequence>
<dbReference type="FunFam" id="3.30.160.60:FF:000295">
    <property type="entry name" value="zinc finger protein 19"/>
    <property type="match status" value="1"/>
</dbReference>
<dbReference type="InterPro" id="IPR050758">
    <property type="entry name" value="Znf_C2H2-type"/>
</dbReference>
<dbReference type="PROSITE" id="PS00028">
    <property type="entry name" value="ZINC_FINGER_C2H2_1"/>
    <property type="match status" value="6"/>
</dbReference>
<dbReference type="SMART" id="SM00355">
    <property type="entry name" value="ZnF_C2H2"/>
    <property type="match status" value="8"/>
</dbReference>
<dbReference type="PANTHER" id="PTHR23234:SF8">
    <property type="entry name" value="C2H2-TYPE DOMAIN-CONTAINING PROTEIN"/>
    <property type="match status" value="1"/>
</dbReference>
<keyword evidence="18" id="KW-1185">Reference proteome</keyword>
<dbReference type="InterPro" id="IPR036051">
    <property type="entry name" value="KRAB_dom_sf"/>
</dbReference>
<evidence type="ECO:0000256" key="11">
    <source>
        <dbReference type="ARBA" id="ARBA00023242"/>
    </source>
</evidence>
<dbReference type="SUPFAM" id="SSF57667">
    <property type="entry name" value="beta-beta-alpha zinc fingers"/>
    <property type="match status" value="4"/>
</dbReference>
<evidence type="ECO:0000256" key="12">
    <source>
        <dbReference type="PROSITE-ProRule" id="PRU00042"/>
    </source>
</evidence>
<evidence type="ECO:0000256" key="6">
    <source>
        <dbReference type="ARBA" id="ARBA00022771"/>
    </source>
</evidence>
<dbReference type="Pfam" id="PF01352">
    <property type="entry name" value="KRAB"/>
    <property type="match status" value="1"/>
</dbReference>
<dbReference type="SMART" id="SM00349">
    <property type="entry name" value="KRAB"/>
    <property type="match status" value="1"/>
</dbReference>
<name>A0A8C0ILR7_CHEAB</name>
<comment type="similarity">
    <text evidence="3">Belongs to the krueppel C2H2-type zinc-finger protein family.</text>
</comment>
<dbReference type="GO" id="GO:0008270">
    <property type="term" value="F:zinc ion binding"/>
    <property type="evidence" value="ECO:0007669"/>
    <property type="project" value="UniProtKB-KW"/>
</dbReference>
<keyword evidence="9" id="KW-0238">DNA-binding</keyword>
<evidence type="ECO:0000256" key="9">
    <source>
        <dbReference type="ARBA" id="ARBA00023125"/>
    </source>
</evidence>
<feature type="domain" description="C2H2-type" evidence="14">
    <location>
        <begin position="449"/>
        <end position="476"/>
    </location>
</feature>
<evidence type="ECO:0000313" key="17">
    <source>
        <dbReference type="Ensembl" id="ENSCABP00000005489.1"/>
    </source>
</evidence>
<evidence type="ECO:0000256" key="13">
    <source>
        <dbReference type="SAM" id="MobiDB-lite"/>
    </source>
</evidence>
<reference evidence="17" key="2">
    <citation type="submission" date="2025-09" db="UniProtKB">
        <authorList>
            <consortium name="Ensembl"/>
        </authorList>
    </citation>
    <scope>IDENTIFICATION</scope>
</reference>
<dbReference type="FunFam" id="3.30.160.60:FF:001833">
    <property type="match status" value="1"/>
</dbReference>
<keyword evidence="8" id="KW-0805">Transcription regulation</keyword>
<dbReference type="Proteomes" id="UP000694404">
    <property type="component" value="Unplaced"/>
</dbReference>
<feature type="compositionally biased region" description="Basic and acidic residues" evidence="13">
    <location>
        <begin position="272"/>
        <end position="289"/>
    </location>
</feature>
<feature type="domain" description="C2H2-type" evidence="14">
    <location>
        <begin position="337"/>
        <end position="364"/>
    </location>
</feature>
<evidence type="ECO:0000259" key="14">
    <source>
        <dbReference type="PROSITE" id="PS50157"/>
    </source>
</evidence>
<dbReference type="OMA" id="CPLKITH"/>
<feature type="domain" description="C2H2-type" evidence="14">
    <location>
        <begin position="281"/>
        <end position="308"/>
    </location>
</feature>
<comment type="function">
    <text evidence="1">May be involved in transcriptional regulation.</text>
</comment>
<feature type="domain" description="C2H2-type" evidence="14">
    <location>
        <begin position="253"/>
        <end position="280"/>
    </location>
</feature>
<feature type="domain" description="SCAN box" evidence="15">
    <location>
        <begin position="50"/>
        <end position="103"/>
    </location>
</feature>
<comment type="subcellular location">
    <subcellularLocation>
        <location evidence="2">Nucleus</location>
    </subcellularLocation>
</comment>
<dbReference type="PANTHER" id="PTHR23234">
    <property type="entry name" value="ZNF44 PROTEIN"/>
    <property type="match status" value="1"/>
</dbReference>
<dbReference type="FunFam" id="3.30.160.60:FF:001498">
    <property type="entry name" value="Zinc finger protein 404"/>
    <property type="match status" value="2"/>
</dbReference>
<keyword evidence="4" id="KW-0479">Metal-binding</keyword>
<dbReference type="InterPro" id="IPR001909">
    <property type="entry name" value="KRAB"/>
</dbReference>
<dbReference type="FunFam" id="3.30.160.60:FF:002343">
    <property type="entry name" value="Zinc finger protein 33A"/>
    <property type="match status" value="1"/>
</dbReference>